<feature type="non-terminal residue" evidence="3">
    <location>
        <position position="1"/>
    </location>
</feature>
<keyword evidence="4" id="KW-1185">Reference proteome</keyword>
<dbReference type="EMBL" id="FZQP02003412">
    <property type="protein sequence ID" value="VVC98153.1"/>
    <property type="molecule type" value="Genomic_DNA"/>
</dbReference>
<feature type="compositionally biased region" description="Basic residues" evidence="2">
    <location>
        <begin position="923"/>
        <end position="932"/>
    </location>
</feature>
<feature type="compositionally biased region" description="Basic and acidic residues" evidence="2">
    <location>
        <begin position="697"/>
        <end position="744"/>
    </location>
</feature>
<evidence type="ECO:0000313" key="3">
    <source>
        <dbReference type="EMBL" id="VVC98153.1"/>
    </source>
</evidence>
<feature type="compositionally biased region" description="Low complexity" evidence="2">
    <location>
        <begin position="136"/>
        <end position="155"/>
    </location>
</feature>
<feature type="compositionally biased region" description="Basic and acidic residues" evidence="2">
    <location>
        <begin position="751"/>
        <end position="765"/>
    </location>
</feature>
<proteinExistence type="predicted"/>
<dbReference type="PANTHER" id="PTHR15109">
    <property type="entry name" value="AGAP004327-PA"/>
    <property type="match status" value="1"/>
</dbReference>
<feature type="region of interest" description="Disordered" evidence="2">
    <location>
        <begin position="1098"/>
        <end position="1128"/>
    </location>
</feature>
<feature type="compositionally biased region" description="Basic and acidic residues" evidence="2">
    <location>
        <begin position="503"/>
        <end position="514"/>
    </location>
</feature>
<feature type="compositionally biased region" description="Basic and acidic residues" evidence="2">
    <location>
        <begin position="83"/>
        <end position="98"/>
    </location>
</feature>
<feature type="compositionally biased region" description="Low complexity" evidence="2">
    <location>
        <begin position="263"/>
        <end position="280"/>
    </location>
</feature>
<feature type="region of interest" description="Disordered" evidence="2">
    <location>
        <begin position="135"/>
        <end position="320"/>
    </location>
</feature>
<feature type="compositionally biased region" description="Basic residues" evidence="2">
    <location>
        <begin position="205"/>
        <end position="223"/>
    </location>
</feature>
<feature type="compositionally biased region" description="Low complexity" evidence="2">
    <location>
        <begin position="622"/>
        <end position="631"/>
    </location>
</feature>
<feature type="compositionally biased region" description="Pro residues" evidence="2">
    <location>
        <begin position="52"/>
        <end position="65"/>
    </location>
</feature>
<dbReference type="PANTHER" id="PTHR15109:SF4">
    <property type="entry name" value="FAM193 C-TERMINAL DOMAIN-CONTAINING PROTEIN"/>
    <property type="match status" value="1"/>
</dbReference>
<feature type="region of interest" description="Disordered" evidence="2">
    <location>
        <begin position="905"/>
        <end position="947"/>
    </location>
</feature>
<feature type="region of interest" description="Disordered" evidence="2">
    <location>
        <begin position="614"/>
        <end position="830"/>
    </location>
</feature>
<feature type="compositionally biased region" description="Polar residues" evidence="2">
    <location>
        <begin position="491"/>
        <end position="502"/>
    </location>
</feature>
<feature type="compositionally biased region" description="Pro residues" evidence="2">
    <location>
        <begin position="906"/>
        <end position="920"/>
    </location>
</feature>
<gene>
    <name evidence="3" type="ORF">LSINAPIS_LOCUS9286</name>
</gene>
<feature type="coiled-coil region" evidence="1">
    <location>
        <begin position="347"/>
        <end position="451"/>
    </location>
</feature>
<feature type="compositionally biased region" description="Polar residues" evidence="2">
    <location>
        <begin position="66"/>
        <end position="82"/>
    </location>
</feature>
<evidence type="ECO:0000256" key="1">
    <source>
        <dbReference type="SAM" id="Coils"/>
    </source>
</evidence>
<dbReference type="Proteomes" id="UP000324832">
    <property type="component" value="Unassembled WGS sequence"/>
</dbReference>
<sequence>QPPLTTPVPRNFNETRERLRSILNKKKQKYKNIDESKAPSAESDRPKMQPVHRPPALPKTLPPNLTPQAQQKKQILDNQQKQLADKMAKMSVSDHPEVTKSAAVPSQAGPQTTQPIIATEGKVNPNAMEQIRLQHLKQQQQGQQQHQQQHQAQQQKKPEPIYDLPIHNKPTLTPQQQQQIRQQQMELQHQQHQQMLRQQQAQMHQKQHIHHQHVQPQHVHPRHQQQIEHQQSLIHQRQLHQQHIHQQRMYLQQMAQEQEKQHQQLQQQEQQHQQEQQEQQHQQHERQNRLAQQQLSLSSRDTSVFSTSSECSGGSCWRGRGGCSHRLEDPRDLDALLQYIEGPARHVDRGKKRAKKMRQKAKRMESRLLSEIAALRAESEAAMVTAARKRGCHDGALSMLREARAAMAQLQRAKRKYGKKLKLNPAQQANVQMATERLAELTAFYNNTEKEWEMAQQHDKEVSERLAQLERQLSEVRGVQGKPAPTDSQDKQQLPKTQSEQQRYTETHNNEKKSPAGGVGKALPDLRVSRSIADGSLKVTVNKESKTYSHSINATHHLTVTASSITKTTAAPQVRVSRSTADGSLQVTVTNDSKTYSHAINATHHLTVLNMQGENKQRSTEQRSSTQQQNESNKKQSWEQAIAHMNQLAKGKDKEKKKQKEAAPKKAEPKQKETTPAAAAEEQPLSKKQRKLLAKQQAEEEERKKQQQLEAKTKKQEKKEKEAIKQEAIKKEKKVEQKKEQEAKQKKKETKKQDKIEKNESKEKNASTTKAPPQPQQHQQQSSGNKKEKKKENSQNQKQNVNNITSDTTIEVVNKKSASASETEKPSSCSIMEQLSCGVEVADLKLPPGITLTRVAPSEKREPAPAIKSVPLWKCSSLAATPTPVARPPPVINADPSMMIFTTTQPEPPKPIVVSEPPPAANKSKKGKKKSKKSTETPPEPAPEAPKMVTLRNPMFHPNLPPVQITTVAPPQKKSDIRIPDPIPMPPTPCQATITPTSNGMYTIRNPLMSMMHQQSLMGVRNPTPPVATPYKNYNTQYAPPQTYIVDGAAKPEEPSNRLINLASFTQNSNEGYSLFNTNDSQQKSFITTDFYDNPKVVSPNPIGTRPDANRSDSLFTKTGPEPIGTPFKSYEEKQYAGLYTPFGQEDRNVFRNALFNHSDASGENGDMPYFQQLHAGSKLNSEVSIHCVSDSKYYKGQERYVAPSPGEQSVFSHAGWPPSDMHAHPQGMHNNQVRCGSAGATPLQPHPEGSVFLPDRSITNLSSLDVSEREIESFKRFDFYFEPPQHKPKVQLDVRDIAAALRQNHK</sequence>
<dbReference type="InterPro" id="IPR029717">
    <property type="entry name" value="FAM193"/>
</dbReference>
<evidence type="ECO:0000256" key="2">
    <source>
        <dbReference type="SAM" id="MobiDB-lite"/>
    </source>
</evidence>
<evidence type="ECO:0000313" key="4">
    <source>
        <dbReference type="Proteomes" id="UP000324832"/>
    </source>
</evidence>
<feature type="region of interest" description="Disordered" evidence="2">
    <location>
        <begin position="475"/>
        <end position="525"/>
    </location>
</feature>
<protein>
    <submittedName>
        <fullName evidence="3">Uncharacterized protein</fullName>
    </submittedName>
</protein>
<feature type="compositionally biased region" description="Basic and acidic residues" evidence="2">
    <location>
        <begin position="650"/>
        <end position="673"/>
    </location>
</feature>
<feature type="compositionally biased region" description="Basic residues" evidence="2">
    <location>
        <begin position="237"/>
        <end position="246"/>
    </location>
</feature>
<feature type="region of interest" description="Disordered" evidence="2">
    <location>
        <begin position="22"/>
        <end position="116"/>
    </location>
</feature>
<feature type="region of interest" description="Disordered" evidence="2">
    <location>
        <begin position="970"/>
        <end position="997"/>
    </location>
</feature>
<feature type="compositionally biased region" description="Low complexity" evidence="2">
    <location>
        <begin position="227"/>
        <end position="236"/>
    </location>
</feature>
<feature type="compositionally biased region" description="Polar residues" evidence="2">
    <location>
        <begin position="804"/>
        <end position="830"/>
    </location>
</feature>
<reference evidence="3 4" key="1">
    <citation type="submission" date="2017-07" db="EMBL/GenBank/DDBJ databases">
        <authorList>
            <person name="Talla V."/>
            <person name="Backstrom N."/>
        </authorList>
    </citation>
    <scope>NUCLEOTIDE SEQUENCE [LARGE SCALE GENOMIC DNA]</scope>
</reference>
<feature type="compositionally biased region" description="Basic and acidic residues" evidence="2">
    <location>
        <begin position="31"/>
        <end position="47"/>
    </location>
</feature>
<feature type="compositionally biased region" description="Low complexity" evidence="2">
    <location>
        <begin position="794"/>
        <end position="803"/>
    </location>
</feature>
<feature type="compositionally biased region" description="Low complexity" evidence="2">
    <location>
        <begin position="674"/>
        <end position="683"/>
    </location>
</feature>
<organism evidence="3 4">
    <name type="scientific">Leptidea sinapis</name>
    <dbReference type="NCBI Taxonomy" id="189913"/>
    <lineage>
        <taxon>Eukaryota</taxon>
        <taxon>Metazoa</taxon>
        <taxon>Ecdysozoa</taxon>
        <taxon>Arthropoda</taxon>
        <taxon>Hexapoda</taxon>
        <taxon>Insecta</taxon>
        <taxon>Pterygota</taxon>
        <taxon>Neoptera</taxon>
        <taxon>Endopterygota</taxon>
        <taxon>Lepidoptera</taxon>
        <taxon>Glossata</taxon>
        <taxon>Ditrysia</taxon>
        <taxon>Papilionoidea</taxon>
        <taxon>Pieridae</taxon>
        <taxon>Dismorphiinae</taxon>
        <taxon>Leptidea</taxon>
    </lineage>
</organism>
<feature type="compositionally biased region" description="Low complexity" evidence="2">
    <location>
        <begin position="295"/>
        <end position="318"/>
    </location>
</feature>
<accession>A0A5E4QLH0</accession>
<name>A0A5E4QLH0_9NEOP</name>
<keyword evidence="1" id="KW-0175">Coiled coil</keyword>
<feature type="compositionally biased region" description="Low complexity" evidence="2">
    <location>
        <begin position="174"/>
        <end position="204"/>
    </location>
</feature>